<feature type="transmembrane region" description="Helical" evidence="4">
    <location>
        <begin position="172"/>
        <end position="191"/>
    </location>
</feature>
<keyword evidence="1 4" id="KW-0812">Transmembrane</keyword>
<dbReference type="InterPro" id="IPR020846">
    <property type="entry name" value="MFS_dom"/>
</dbReference>
<dbReference type="Pfam" id="PF07690">
    <property type="entry name" value="MFS_1"/>
    <property type="match status" value="1"/>
</dbReference>
<dbReference type="RefSeq" id="WP_009764779.1">
    <property type="nucleotide sequence ID" value="NZ_CP141048.1"/>
</dbReference>
<dbReference type="PANTHER" id="PTHR11360">
    <property type="entry name" value="MONOCARBOXYLATE TRANSPORTER"/>
    <property type="match status" value="1"/>
</dbReference>
<feature type="transmembrane region" description="Helical" evidence="4">
    <location>
        <begin position="380"/>
        <end position="399"/>
    </location>
</feature>
<organism evidence="6 7">
    <name type="scientific">Microvirga lotononidis</name>
    <dbReference type="NCBI Taxonomy" id="864069"/>
    <lineage>
        <taxon>Bacteria</taxon>
        <taxon>Pseudomonadati</taxon>
        <taxon>Pseudomonadota</taxon>
        <taxon>Alphaproteobacteria</taxon>
        <taxon>Hyphomicrobiales</taxon>
        <taxon>Methylobacteriaceae</taxon>
        <taxon>Microvirga</taxon>
    </lineage>
</organism>
<dbReference type="CDD" id="cd17355">
    <property type="entry name" value="MFS_YcxA_like"/>
    <property type="match status" value="1"/>
</dbReference>
<feature type="transmembrane region" description="Helical" evidence="4">
    <location>
        <begin position="316"/>
        <end position="341"/>
    </location>
</feature>
<evidence type="ECO:0000259" key="5">
    <source>
        <dbReference type="PROSITE" id="PS50850"/>
    </source>
</evidence>
<dbReference type="InterPro" id="IPR050327">
    <property type="entry name" value="Proton-linked_MCT"/>
</dbReference>
<dbReference type="PATRIC" id="fig|864069.3.peg.7293"/>
<feature type="domain" description="Major facilitator superfamily (MFS) profile" evidence="5">
    <location>
        <begin position="12"/>
        <end position="404"/>
    </location>
</feature>
<feature type="transmembrane region" description="Helical" evidence="4">
    <location>
        <begin position="12"/>
        <end position="31"/>
    </location>
</feature>
<dbReference type="OrthoDB" id="146345at2"/>
<evidence type="ECO:0000256" key="2">
    <source>
        <dbReference type="ARBA" id="ARBA00022989"/>
    </source>
</evidence>
<sequence precursor="true">MSATPARSRISPELIVVCGCLIALITFGPRASSGLFQLPMITEYGWGRDTFGFAIAVQNLLWGVGQPFAGAVADRFGALRVLCVGALLYALGLVVMAYATTPGVLHLGAGVLIGFGLSGCSFNLVLGAFGKLLPEQWRPMAFGAGTAAGSFGQFLFPPIGNVLIDSFGWHQALLVFAASVLLVMPLALALATRPTADAGGQAGAAALPNQSIKQALTEAFRHRSYVLLVLGFFTCGFQLAFITVHLPAYLKDAGLSATVGGWTLAVIGLANAVGSLGSGWLSTRMSKRWLLAWIYLGRSVAIAAFILVPATPVTSILFGISIGLLWLSTVPPTSSLVMLMFGTRYMAMLYGFAFFSHQVGGFLGVWLGGLLYEINGNYSAVWWLSVLLGLASALINLPIKEQPVQRGPALQPAE</sequence>
<evidence type="ECO:0000256" key="3">
    <source>
        <dbReference type="ARBA" id="ARBA00023136"/>
    </source>
</evidence>
<evidence type="ECO:0000313" key="7">
    <source>
        <dbReference type="Proteomes" id="UP000003947"/>
    </source>
</evidence>
<reference evidence="6 7" key="1">
    <citation type="submission" date="2012-02" db="EMBL/GenBank/DDBJ databases">
        <title>Improved High-Quality Draft sequence of Microvirga sp. WSM3557.</title>
        <authorList>
            <consortium name="US DOE Joint Genome Institute"/>
            <person name="Lucas S."/>
            <person name="Han J."/>
            <person name="Lapidus A."/>
            <person name="Cheng J.-F."/>
            <person name="Goodwin L."/>
            <person name="Pitluck S."/>
            <person name="Peters L."/>
            <person name="Zhang X."/>
            <person name="Detter J.C."/>
            <person name="Han C."/>
            <person name="Tapia R."/>
            <person name="Land M."/>
            <person name="Hauser L."/>
            <person name="Kyrpides N."/>
            <person name="Ivanova N."/>
            <person name="Pagani I."/>
            <person name="Brau L."/>
            <person name="Yates R."/>
            <person name="O'Hara G."/>
            <person name="Rui T."/>
            <person name="Howieson J."/>
            <person name="Reeve W."/>
            <person name="Woyke T."/>
        </authorList>
    </citation>
    <scope>NUCLEOTIDE SEQUENCE [LARGE SCALE GENOMIC DNA]</scope>
    <source>
        <strain evidence="6 7">WSM3557</strain>
    </source>
</reference>
<accession>I4YQ50</accession>
<dbReference type="Proteomes" id="UP000003947">
    <property type="component" value="Unassembled WGS sequence"/>
</dbReference>
<feature type="transmembrane region" description="Helical" evidence="4">
    <location>
        <begin position="51"/>
        <end position="72"/>
    </location>
</feature>
<dbReference type="STRING" id="864069.MicloDRAFT_00068240"/>
<dbReference type="PROSITE" id="PS50850">
    <property type="entry name" value="MFS"/>
    <property type="match status" value="1"/>
</dbReference>
<feature type="transmembrane region" description="Helical" evidence="4">
    <location>
        <begin position="348"/>
        <end position="368"/>
    </location>
</feature>
<keyword evidence="2 4" id="KW-1133">Transmembrane helix</keyword>
<keyword evidence="7" id="KW-1185">Reference proteome</keyword>
<dbReference type="AlphaFoldDB" id="I4YQ50"/>
<dbReference type="InterPro" id="IPR036259">
    <property type="entry name" value="MFS_trans_sf"/>
</dbReference>
<protein>
    <submittedName>
        <fullName evidence="6">Arabinose efflux permease family protein</fullName>
    </submittedName>
</protein>
<dbReference type="InterPro" id="IPR011701">
    <property type="entry name" value="MFS"/>
</dbReference>
<dbReference type="Gene3D" id="1.20.1250.20">
    <property type="entry name" value="MFS general substrate transporter like domains"/>
    <property type="match status" value="2"/>
</dbReference>
<dbReference type="EMBL" id="JH660647">
    <property type="protein sequence ID" value="EIM26092.1"/>
    <property type="molecule type" value="Genomic_DNA"/>
</dbReference>
<proteinExistence type="predicted"/>
<keyword evidence="3 4" id="KW-0472">Membrane</keyword>
<dbReference type="GO" id="GO:0022857">
    <property type="term" value="F:transmembrane transporter activity"/>
    <property type="evidence" value="ECO:0007669"/>
    <property type="project" value="InterPro"/>
</dbReference>
<feature type="transmembrane region" description="Helical" evidence="4">
    <location>
        <begin position="79"/>
        <end position="99"/>
    </location>
</feature>
<dbReference type="PANTHER" id="PTHR11360:SF284">
    <property type="entry name" value="EG:103B4.3 PROTEIN-RELATED"/>
    <property type="match status" value="1"/>
</dbReference>
<feature type="transmembrane region" description="Helical" evidence="4">
    <location>
        <begin position="262"/>
        <end position="282"/>
    </location>
</feature>
<evidence type="ECO:0000256" key="1">
    <source>
        <dbReference type="ARBA" id="ARBA00022692"/>
    </source>
</evidence>
<feature type="transmembrane region" description="Helical" evidence="4">
    <location>
        <begin position="225"/>
        <end position="250"/>
    </location>
</feature>
<dbReference type="eggNOG" id="COG2814">
    <property type="taxonomic scope" value="Bacteria"/>
</dbReference>
<evidence type="ECO:0000313" key="6">
    <source>
        <dbReference type="EMBL" id="EIM26092.1"/>
    </source>
</evidence>
<name>I4YQ50_9HYPH</name>
<gene>
    <name evidence="6" type="ORF">MicloDRAFT_00068240</name>
</gene>
<feature type="transmembrane region" description="Helical" evidence="4">
    <location>
        <begin position="141"/>
        <end position="160"/>
    </location>
</feature>
<feature type="transmembrane region" description="Helical" evidence="4">
    <location>
        <begin position="105"/>
        <end position="129"/>
    </location>
</feature>
<dbReference type="HOGENOM" id="CLU_001265_59_9_5"/>
<feature type="transmembrane region" description="Helical" evidence="4">
    <location>
        <begin position="289"/>
        <end position="310"/>
    </location>
</feature>
<dbReference type="SUPFAM" id="SSF103473">
    <property type="entry name" value="MFS general substrate transporter"/>
    <property type="match status" value="1"/>
</dbReference>
<evidence type="ECO:0000256" key="4">
    <source>
        <dbReference type="SAM" id="Phobius"/>
    </source>
</evidence>